<dbReference type="RefSeq" id="WP_096583195.1">
    <property type="nucleotide sequence ID" value="NZ_CAWNJS010000001.1"/>
</dbReference>
<name>A0A1Z4NAN3_9CYAN</name>
<organism evidence="1 2">
    <name type="scientific">Tolypothrix tenuis PCC 7101</name>
    <dbReference type="NCBI Taxonomy" id="231146"/>
    <lineage>
        <taxon>Bacteria</taxon>
        <taxon>Bacillati</taxon>
        <taxon>Cyanobacteriota</taxon>
        <taxon>Cyanophyceae</taxon>
        <taxon>Nostocales</taxon>
        <taxon>Tolypothrichaceae</taxon>
        <taxon>Tolypothrix</taxon>
    </lineage>
</organism>
<dbReference type="KEGG" id="ttq:NIES37_67730"/>
<sequence length="389" mass="44522">MTYLKYTHQQLQHKSIARLKQIYCEVGCTVEVLDKRCKDAWMNAIAEYQAIRVETVIDATPDEQAIAQAELDQYIADQAEAIAPQLTTVEINCYHYEVYALKQLVAYIAYDYDEFVTQPWVVMVNGEEIFRDTTIARCQRFIEWQHKVKSEVVSRKSEVEKCPEDKVGTSQIEDASKLPPTSDFRFLTSSVDGTLNPQSETEVPEVPTILEISFYDQEAFVGDELVASISYDHGNYQNLYWRVMINGQEIFRDISPARCHSYIKQQYQQGKLPLQEQLEPEEPWATGNEIMAEIFTECENYGFEMLDDGIYQNDVKLGEVGCTDGRWWVVRAAQDSQRIPCNSAADAVQLLSESAADEYLGYRLLEHLSPREWRSHLSGAAQGQKLVTA</sequence>
<proteinExistence type="predicted"/>
<evidence type="ECO:0000313" key="2">
    <source>
        <dbReference type="Proteomes" id="UP000218785"/>
    </source>
</evidence>
<dbReference type="AlphaFoldDB" id="A0A1Z4NAN3"/>
<dbReference type="EMBL" id="AP018248">
    <property type="protein sequence ID" value="BAZ02760.1"/>
    <property type="molecule type" value="Genomic_DNA"/>
</dbReference>
<evidence type="ECO:0000313" key="1">
    <source>
        <dbReference type="EMBL" id="BAZ02760.1"/>
    </source>
</evidence>
<protein>
    <submittedName>
        <fullName evidence="1">Uncharacterized protein</fullName>
    </submittedName>
</protein>
<reference evidence="1 2" key="1">
    <citation type="submission" date="2017-06" db="EMBL/GenBank/DDBJ databases">
        <title>Genome sequencing of cyanobaciteial culture collection at National Institute for Environmental Studies (NIES).</title>
        <authorList>
            <person name="Hirose Y."/>
            <person name="Shimura Y."/>
            <person name="Fujisawa T."/>
            <person name="Nakamura Y."/>
            <person name="Kawachi M."/>
        </authorList>
    </citation>
    <scope>NUCLEOTIDE SEQUENCE [LARGE SCALE GENOMIC DNA]</scope>
    <source>
        <strain evidence="1 2">NIES-37</strain>
    </source>
</reference>
<dbReference type="Proteomes" id="UP000218785">
    <property type="component" value="Chromosome"/>
</dbReference>
<accession>A0A1Z4NAN3</accession>
<keyword evidence="2" id="KW-1185">Reference proteome</keyword>
<gene>
    <name evidence="1" type="ORF">NIES37_67730</name>
</gene>